<reference evidence="2 3" key="2">
    <citation type="submission" date="2017-10" db="EMBL/GenBank/DDBJ databases">
        <title>Extensive intraspecific genome diversity in a model arbuscular mycorrhizal fungus.</title>
        <authorList>
            <person name="Chen E.C.H."/>
            <person name="Morin E."/>
            <person name="Baudet D."/>
            <person name="Noel J."/>
            <person name="Ndikumana S."/>
            <person name="Charron P."/>
            <person name="St-Onge C."/>
            <person name="Giorgi J."/>
            <person name="Grigoriev I.V."/>
            <person name="Roux C."/>
            <person name="Martin F.M."/>
            <person name="Corradi N."/>
        </authorList>
    </citation>
    <scope>NUCLEOTIDE SEQUENCE [LARGE SCALE GENOMIC DNA]</scope>
    <source>
        <strain evidence="2 3">C2</strain>
    </source>
</reference>
<organism evidence="2 3">
    <name type="scientific">Rhizophagus irregularis</name>
    <dbReference type="NCBI Taxonomy" id="588596"/>
    <lineage>
        <taxon>Eukaryota</taxon>
        <taxon>Fungi</taxon>
        <taxon>Fungi incertae sedis</taxon>
        <taxon>Mucoromycota</taxon>
        <taxon>Glomeromycotina</taxon>
        <taxon>Glomeromycetes</taxon>
        <taxon>Glomerales</taxon>
        <taxon>Glomeraceae</taxon>
        <taxon>Rhizophagus</taxon>
    </lineage>
</organism>
<evidence type="ECO:0000256" key="1">
    <source>
        <dbReference type="SAM" id="SignalP"/>
    </source>
</evidence>
<comment type="caution">
    <text evidence="2">The sequence shown here is derived from an EMBL/GenBank/DDBJ whole genome shotgun (WGS) entry which is preliminary data.</text>
</comment>
<dbReference type="Proteomes" id="UP000233469">
    <property type="component" value="Unassembled WGS sequence"/>
</dbReference>
<protein>
    <submittedName>
        <fullName evidence="2">Uncharacterized protein</fullName>
    </submittedName>
</protein>
<reference evidence="2 3" key="1">
    <citation type="submission" date="2016-04" db="EMBL/GenBank/DDBJ databases">
        <title>Genome analyses suggest a sexual origin of heterokaryosis in a supposedly ancient asexual fungus.</title>
        <authorList>
            <person name="Ropars J."/>
            <person name="Sedzielewska K."/>
            <person name="Noel J."/>
            <person name="Charron P."/>
            <person name="Farinelli L."/>
            <person name="Marton T."/>
            <person name="Kruger M."/>
            <person name="Pelin A."/>
            <person name="Brachmann A."/>
            <person name="Corradi N."/>
        </authorList>
    </citation>
    <scope>NUCLEOTIDE SEQUENCE [LARGE SCALE GENOMIC DNA]</scope>
    <source>
        <strain evidence="2 3">C2</strain>
    </source>
</reference>
<accession>A0A2N1N7F7</accession>
<feature type="signal peptide" evidence="1">
    <location>
        <begin position="1"/>
        <end position="24"/>
    </location>
</feature>
<sequence length="174" mass="20270">MGSMGATIINTLFMLHAFIQTIHGLKKGQSDYCYFRRKVEPFNDETFEQFGDDDFKFWSFVEVRRNRLMRKELQQNKAQFINSGHWERELNEWEEMLIEQGVALMEEEEVLRENSNSNLKDRSEFSESTMIGMTDGVSDALNSLITSIKEYATPETVLEDVIILGSGIEYNDTR</sequence>
<name>A0A2N1N7F7_9GLOM</name>
<dbReference type="VEuPathDB" id="FungiDB:FUN_009866"/>
<dbReference type="AlphaFoldDB" id="A0A2N1N7F7"/>
<dbReference type="EMBL" id="LLXL01000681">
    <property type="protein sequence ID" value="PKK69855.1"/>
    <property type="molecule type" value="Genomic_DNA"/>
</dbReference>
<proteinExistence type="predicted"/>
<keyword evidence="1" id="KW-0732">Signal</keyword>
<evidence type="ECO:0000313" key="2">
    <source>
        <dbReference type="EMBL" id="PKK69855.1"/>
    </source>
</evidence>
<feature type="chain" id="PRO_5014761478" evidence="1">
    <location>
        <begin position="25"/>
        <end position="174"/>
    </location>
</feature>
<gene>
    <name evidence="2" type="ORF">RhiirC2_780484</name>
</gene>
<evidence type="ECO:0000313" key="3">
    <source>
        <dbReference type="Proteomes" id="UP000233469"/>
    </source>
</evidence>